<dbReference type="InterPro" id="IPR004614">
    <property type="entry name" value="P_AcTrfase"/>
</dbReference>
<evidence type="ECO:0000256" key="10">
    <source>
        <dbReference type="ARBA" id="ARBA00023315"/>
    </source>
</evidence>
<dbReference type="GO" id="GO:0006085">
    <property type="term" value="P:acetyl-CoA biosynthetic process"/>
    <property type="evidence" value="ECO:0007669"/>
    <property type="project" value="UniProtKB-UniPathway"/>
</dbReference>
<dbReference type="Gene3D" id="3.40.50.300">
    <property type="entry name" value="P-loop containing nucleotide triphosphate hydrolases"/>
    <property type="match status" value="1"/>
</dbReference>
<feature type="domain" description="DRTGG" evidence="14">
    <location>
        <begin position="215"/>
        <end position="325"/>
    </location>
</feature>
<keyword evidence="8" id="KW-0963">Cytoplasm</keyword>
<keyword evidence="9 15" id="KW-0808">Transferase</keyword>
<dbReference type="Gene3D" id="3.40.50.10950">
    <property type="match status" value="1"/>
</dbReference>
<dbReference type="Gene3D" id="3.40.1390.20">
    <property type="entry name" value="HprK N-terminal domain-like"/>
    <property type="match status" value="1"/>
</dbReference>
<evidence type="ECO:0000256" key="11">
    <source>
        <dbReference type="ARBA" id="ARBA00031108"/>
    </source>
</evidence>
<comment type="caution">
    <text evidence="15">The sequence shown here is derived from an EMBL/GenBank/DDBJ whole genome shotgun (WGS) entry which is preliminary data.</text>
</comment>
<feature type="coiled-coil region" evidence="12">
    <location>
        <begin position="81"/>
        <end position="108"/>
    </location>
</feature>
<evidence type="ECO:0000313" key="15">
    <source>
        <dbReference type="EMBL" id="MBB3205905.1"/>
    </source>
</evidence>
<keyword evidence="16" id="KW-1185">Reference proteome</keyword>
<dbReference type="GO" id="GO:0005737">
    <property type="term" value="C:cytoplasm"/>
    <property type="evidence" value="ECO:0007669"/>
    <property type="project" value="UniProtKB-SubCell"/>
</dbReference>
<dbReference type="SUPFAM" id="SSF53659">
    <property type="entry name" value="Isocitrate/Isopropylmalate dehydrogenase-like"/>
    <property type="match status" value="1"/>
</dbReference>
<dbReference type="EMBL" id="JACHXU010000004">
    <property type="protein sequence ID" value="MBB3205905.1"/>
    <property type="molecule type" value="Genomic_DNA"/>
</dbReference>
<organism evidence="15 16">
    <name type="scientific">Aporhodopirellula rubra</name>
    <dbReference type="NCBI Taxonomy" id="980271"/>
    <lineage>
        <taxon>Bacteria</taxon>
        <taxon>Pseudomonadati</taxon>
        <taxon>Planctomycetota</taxon>
        <taxon>Planctomycetia</taxon>
        <taxon>Pirellulales</taxon>
        <taxon>Pirellulaceae</taxon>
        <taxon>Aporhodopirellula</taxon>
    </lineage>
</organism>
<dbReference type="RefSeq" id="WP_184303875.1">
    <property type="nucleotide sequence ID" value="NZ_JACHXU010000004.1"/>
</dbReference>
<dbReference type="GO" id="GO:0008959">
    <property type="term" value="F:phosphate acetyltransferase activity"/>
    <property type="evidence" value="ECO:0007669"/>
    <property type="project" value="UniProtKB-EC"/>
</dbReference>
<evidence type="ECO:0000256" key="1">
    <source>
        <dbReference type="ARBA" id="ARBA00004496"/>
    </source>
</evidence>
<evidence type="ECO:0000256" key="5">
    <source>
        <dbReference type="ARBA" id="ARBA00011643"/>
    </source>
</evidence>
<dbReference type="InterPro" id="IPR002505">
    <property type="entry name" value="PTA_PTB"/>
</dbReference>
<dbReference type="FunFam" id="3.40.50.10750:FF:000001">
    <property type="entry name" value="Phosphate acetyltransferase"/>
    <property type="match status" value="1"/>
</dbReference>
<comment type="subunit">
    <text evidence="5">Homohexamer.</text>
</comment>
<evidence type="ECO:0000256" key="8">
    <source>
        <dbReference type="ARBA" id="ARBA00022490"/>
    </source>
</evidence>
<evidence type="ECO:0000256" key="12">
    <source>
        <dbReference type="SAM" id="Coils"/>
    </source>
</evidence>
<protein>
    <recommendedName>
        <fullName evidence="7">Phosphate acetyltransferase</fullName>
        <ecNumber evidence="6">2.3.1.8</ecNumber>
    </recommendedName>
    <alternativeName>
        <fullName evidence="11">Phosphotransacetylase</fullName>
    </alternativeName>
</protein>
<gene>
    <name evidence="15" type="ORF">FHS27_001709</name>
</gene>
<proteinExistence type="inferred from homology"/>
<keyword evidence="12" id="KW-0175">Coiled coil</keyword>
<dbReference type="InterPro" id="IPR028979">
    <property type="entry name" value="Ser_kin/Pase_Hpr-like_N_sf"/>
</dbReference>
<reference evidence="15 16" key="1">
    <citation type="submission" date="2020-08" db="EMBL/GenBank/DDBJ databases">
        <title>Genomic Encyclopedia of Type Strains, Phase III (KMG-III): the genomes of soil and plant-associated and newly described type strains.</title>
        <authorList>
            <person name="Whitman W."/>
        </authorList>
    </citation>
    <scope>NUCLEOTIDE SEQUENCE [LARGE SCALE GENOMIC DNA]</scope>
    <source>
        <strain evidence="15 16">CECT 8075</strain>
    </source>
</reference>
<evidence type="ECO:0000256" key="3">
    <source>
        <dbReference type="ARBA" id="ARBA00008756"/>
    </source>
</evidence>
<evidence type="ECO:0000259" key="14">
    <source>
        <dbReference type="Pfam" id="PF07085"/>
    </source>
</evidence>
<dbReference type="Proteomes" id="UP000536179">
    <property type="component" value="Unassembled WGS sequence"/>
</dbReference>
<dbReference type="NCBIfam" id="TIGR00651">
    <property type="entry name" value="pta"/>
    <property type="match status" value="1"/>
</dbReference>
<dbReference type="InterPro" id="IPR016475">
    <property type="entry name" value="P-Actrans_bac"/>
</dbReference>
<evidence type="ECO:0000313" key="16">
    <source>
        <dbReference type="Proteomes" id="UP000536179"/>
    </source>
</evidence>
<dbReference type="InterPro" id="IPR042112">
    <property type="entry name" value="P_AcTrfase_dom2"/>
</dbReference>
<dbReference type="Pfam" id="PF07085">
    <property type="entry name" value="DRTGG"/>
    <property type="match status" value="1"/>
</dbReference>
<dbReference type="Pfam" id="PF01515">
    <property type="entry name" value="PTA_PTB"/>
    <property type="match status" value="1"/>
</dbReference>
<evidence type="ECO:0000256" key="2">
    <source>
        <dbReference type="ARBA" id="ARBA00004989"/>
    </source>
</evidence>
<dbReference type="PANTHER" id="PTHR43356">
    <property type="entry name" value="PHOSPHATE ACETYLTRANSFERASE"/>
    <property type="match status" value="1"/>
</dbReference>
<name>A0A7W5DWM3_9BACT</name>
<dbReference type="PIRSF" id="PIRSF006107">
    <property type="entry name" value="PhpActrans_proteobac"/>
    <property type="match status" value="1"/>
</dbReference>
<dbReference type="InterPro" id="IPR027417">
    <property type="entry name" value="P-loop_NTPase"/>
</dbReference>
<dbReference type="SUPFAM" id="SSF52540">
    <property type="entry name" value="P-loop containing nucleoside triphosphate hydrolases"/>
    <property type="match status" value="1"/>
</dbReference>
<evidence type="ECO:0000256" key="7">
    <source>
        <dbReference type="ARBA" id="ARBA00021528"/>
    </source>
</evidence>
<dbReference type="UniPathway" id="UPA00340">
    <property type="reaction ID" value="UER00459"/>
</dbReference>
<dbReference type="InterPro" id="IPR042113">
    <property type="entry name" value="P_AcTrfase_dom1"/>
</dbReference>
<dbReference type="InterPro" id="IPR050500">
    <property type="entry name" value="Phos_Acetyltrans/Butyryltrans"/>
</dbReference>
<dbReference type="EC" id="2.3.1.8" evidence="6"/>
<comment type="similarity">
    <text evidence="4">In the N-terminal section; belongs to the CobB/CobQ family.</text>
</comment>
<evidence type="ECO:0000256" key="4">
    <source>
        <dbReference type="ARBA" id="ARBA00009786"/>
    </source>
</evidence>
<dbReference type="NCBIfam" id="NF004167">
    <property type="entry name" value="PRK05632.1"/>
    <property type="match status" value="1"/>
</dbReference>
<evidence type="ECO:0000259" key="13">
    <source>
        <dbReference type="Pfam" id="PF01515"/>
    </source>
</evidence>
<sequence>MPDSLYLATNENATGKRMIALGVMELAMRRFGRVVFFRPVVRDSADDDQSIRLMRSRYQLAASPQQMFGVTRKEARQMLAEDRYEGLIQRIQQKFKNLQESAEFAVVEGTSFQGLATEIEFELNADIAVNLGCAIMSVYSAASQSVEESVQSIRIGNDSLTDHGGQLLATVVNQVPPEQRDALRAGYAAAGLANTAPIYTLPEEPLLRQPTVREIQVGLGASVLGGDESTFDREVARLKVAAMLLPDFLERMKAGSLVITPGDRSDIIIGCALASLHSGSPSPAGLVLTGGLLPPLAVRRMVNPTSGLPILTTNVDTFTAATMASNVRAEIGEHSPRKIESALGLFERSIDMEDLAHRLEAPGIQRITPMLFEHSLIQRARENRVRIVLPEGQDPRILQAVDVLRRRGVADIVLLGDPAKIRSAASQVGVTLPELDALEAGGKPVAHDPDSETPTVEIIHPPSSPLLDSFVEEYYLLRRHKGLTRDVARDRMQEVSYFGTMMVRRGLAAGMVSGAMHTTAATIRPAFEFIKTRPGIGCVSSVFLMCLKNGVLVYGDCAVVPNPTAEQLVEIASCSADTATQFGIEPRVAMLSYSTGESGQGEDVERVRSATAMLKTARPELLVEGPLQYDAAIDPSVAAAKLPGSKVAGRATVFIFPDLNTGNNTYKAVQRSANALAIGPVLQGLRRPVNDLSRGCTVADIVNTVAITAVQAQASESIALDPVPTDNIDEAPVS</sequence>
<dbReference type="PANTHER" id="PTHR43356:SF3">
    <property type="entry name" value="PHOSPHATE ACETYLTRANSFERASE"/>
    <property type="match status" value="1"/>
</dbReference>
<keyword evidence="10 15" id="KW-0012">Acyltransferase</keyword>
<comment type="similarity">
    <text evidence="3">In the C-terminal section; belongs to the phosphate acetyltransferase and butyryltransferase family.</text>
</comment>
<dbReference type="NCBIfam" id="NF007233">
    <property type="entry name" value="PRK09653.1"/>
    <property type="match status" value="1"/>
</dbReference>
<dbReference type="InterPro" id="IPR010766">
    <property type="entry name" value="DRTGG"/>
</dbReference>
<feature type="domain" description="Phosphate acetyl/butaryl transferase" evidence="13">
    <location>
        <begin position="372"/>
        <end position="709"/>
    </location>
</feature>
<comment type="pathway">
    <text evidence="2">Metabolic intermediate biosynthesis; acetyl-CoA biosynthesis; acetyl-CoA from acetate: step 2/2.</text>
</comment>
<comment type="subcellular location">
    <subcellularLocation>
        <location evidence="1">Cytoplasm</location>
    </subcellularLocation>
</comment>
<dbReference type="SUPFAM" id="SSF75138">
    <property type="entry name" value="HprK N-terminal domain-like"/>
    <property type="match status" value="1"/>
</dbReference>
<evidence type="ECO:0000256" key="6">
    <source>
        <dbReference type="ARBA" id="ARBA00012707"/>
    </source>
</evidence>
<dbReference type="Gene3D" id="3.40.50.10750">
    <property type="entry name" value="Isocitrate/Isopropylmalate dehydrogenase-like"/>
    <property type="match status" value="1"/>
</dbReference>
<evidence type="ECO:0000256" key="9">
    <source>
        <dbReference type="ARBA" id="ARBA00022679"/>
    </source>
</evidence>
<dbReference type="AlphaFoldDB" id="A0A7W5DWM3"/>
<accession>A0A7W5DWM3</accession>